<comment type="caution">
    <text evidence="2">The sequence shown here is derived from an EMBL/GenBank/DDBJ whole genome shotgun (WGS) entry which is preliminary data.</text>
</comment>
<sequence length="264" mass="31377">MTQWWSSAYNDLVSQLPQSIVDCLKLRIQNTKIRGNKYELNEESDNLNGLFEKELASYNNKKQCMKMNNKRYEERLLFWSFPEFLTFKKHALFTETFHWLFFMTFIGDFYGLRTSATGIAGGEREKLEEMQKALENKDQFIAKQMILIQAFNERFVQLGLKIEKQTPHHYYHLKPCRGPGDTATKIWRIKIGTHRERGTKQTTEQRPEKKPDLLNMEDNDVSGVLDDYLFACKFRKQKFSRNSPNALAERIWRQEMNVLSEEFM</sequence>
<proteinExistence type="predicted"/>
<protein>
    <submittedName>
        <fullName evidence="2">Uncharacterized protein</fullName>
    </submittedName>
</protein>
<dbReference type="EMBL" id="MDYQ01000016">
    <property type="protein sequence ID" value="PRP87900.1"/>
    <property type="molecule type" value="Genomic_DNA"/>
</dbReference>
<feature type="compositionally biased region" description="Basic and acidic residues" evidence="1">
    <location>
        <begin position="194"/>
        <end position="212"/>
    </location>
</feature>
<name>A0A2P6NVE0_9EUKA</name>
<gene>
    <name evidence="2" type="ORF">PROFUN_02637</name>
</gene>
<evidence type="ECO:0000313" key="3">
    <source>
        <dbReference type="Proteomes" id="UP000241769"/>
    </source>
</evidence>
<organism evidence="2 3">
    <name type="scientific">Planoprotostelium fungivorum</name>
    <dbReference type="NCBI Taxonomy" id="1890364"/>
    <lineage>
        <taxon>Eukaryota</taxon>
        <taxon>Amoebozoa</taxon>
        <taxon>Evosea</taxon>
        <taxon>Variosea</taxon>
        <taxon>Cavosteliida</taxon>
        <taxon>Cavosteliaceae</taxon>
        <taxon>Planoprotostelium</taxon>
    </lineage>
</organism>
<accession>A0A2P6NVE0</accession>
<dbReference type="Proteomes" id="UP000241769">
    <property type="component" value="Unassembled WGS sequence"/>
</dbReference>
<dbReference type="AlphaFoldDB" id="A0A2P6NVE0"/>
<evidence type="ECO:0000313" key="2">
    <source>
        <dbReference type="EMBL" id="PRP87900.1"/>
    </source>
</evidence>
<reference evidence="2 3" key="1">
    <citation type="journal article" date="2018" name="Genome Biol. Evol.">
        <title>Multiple Roots of Fruiting Body Formation in Amoebozoa.</title>
        <authorList>
            <person name="Hillmann F."/>
            <person name="Forbes G."/>
            <person name="Novohradska S."/>
            <person name="Ferling I."/>
            <person name="Riege K."/>
            <person name="Groth M."/>
            <person name="Westermann M."/>
            <person name="Marz M."/>
            <person name="Spaller T."/>
            <person name="Winckler T."/>
            <person name="Schaap P."/>
            <person name="Glockner G."/>
        </authorList>
    </citation>
    <scope>NUCLEOTIDE SEQUENCE [LARGE SCALE GENOMIC DNA]</scope>
    <source>
        <strain evidence="2 3">Jena</strain>
    </source>
</reference>
<evidence type="ECO:0000256" key="1">
    <source>
        <dbReference type="SAM" id="MobiDB-lite"/>
    </source>
</evidence>
<keyword evidence="3" id="KW-1185">Reference proteome</keyword>
<feature type="region of interest" description="Disordered" evidence="1">
    <location>
        <begin position="194"/>
        <end position="216"/>
    </location>
</feature>
<dbReference type="InParanoid" id="A0A2P6NVE0"/>